<dbReference type="Pfam" id="PF03931">
    <property type="entry name" value="Skp1_POZ"/>
    <property type="match status" value="1"/>
</dbReference>
<evidence type="ECO:0000259" key="3">
    <source>
        <dbReference type="Pfam" id="PF01466"/>
    </source>
</evidence>
<dbReference type="SMART" id="SM00512">
    <property type="entry name" value="Skp1"/>
    <property type="match status" value="1"/>
</dbReference>
<dbReference type="InterPro" id="IPR011333">
    <property type="entry name" value="SKP1/BTB/POZ_sf"/>
</dbReference>
<evidence type="ECO:0000256" key="2">
    <source>
        <dbReference type="ARBA" id="ARBA00022786"/>
    </source>
</evidence>
<dbReference type="Gene3D" id="3.30.710.10">
    <property type="entry name" value="Potassium Channel Kv1.1, Chain A"/>
    <property type="match status" value="1"/>
</dbReference>
<evidence type="ECO:0000313" key="6">
    <source>
        <dbReference type="Proteomes" id="UP001328107"/>
    </source>
</evidence>
<comment type="similarity">
    <text evidence="1">Belongs to the SKP1 family.</text>
</comment>
<feature type="domain" description="SKP1 component dimerisation" evidence="3">
    <location>
        <begin position="115"/>
        <end position="162"/>
    </location>
</feature>
<keyword evidence="6" id="KW-1185">Reference proteome</keyword>
<accession>A0AAN5I8D2</accession>
<dbReference type="EMBL" id="BTRK01000005">
    <property type="protein sequence ID" value="GMR56412.1"/>
    <property type="molecule type" value="Genomic_DNA"/>
</dbReference>
<name>A0AAN5I8D2_9BILA</name>
<dbReference type="InterPro" id="IPR016897">
    <property type="entry name" value="SKP1"/>
</dbReference>
<dbReference type="PIRSF" id="PIRSF028729">
    <property type="entry name" value="E3_ubiquit_lig_SCF_Skp"/>
    <property type="match status" value="1"/>
</dbReference>
<keyword evidence="2" id="KW-0833">Ubl conjugation pathway</keyword>
<dbReference type="InterPro" id="IPR016072">
    <property type="entry name" value="Skp1_comp_dimer"/>
</dbReference>
<dbReference type="AlphaFoldDB" id="A0AAN5I8D2"/>
<dbReference type="PANTHER" id="PTHR11165">
    <property type="entry name" value="SKP1"/>
    <property type="match status" value="1"/>
</dbReference>
<dbReference type="Pfam" id="PF01466">
    <property type="entry name" value="Skp1"/>
    <property type="match status" value="1"/>
</dbReference>
<protein>
    <recommendedName>
        <fullName evidence="7">Skp1-related protein</fullName>
    </recommendedName>
</protein>
<dbReference type="Proteomes" id="UP001328107">
    <property type="component" value="Unassembled WGS sequence"/>
</dbReference>
<proteinExistence type="inferred from homology"/>
<evidence type="ECO:0000259" key="4">
    <source>
        <dbReference type="Pfam" id="PF03931"/>
    </source>
</evidence>
<feature type="domain" description="SKP1 component POZ" evidence="4">
    <location>
        <begin position="5"/>
        <end position="69"/>
    </location>
</feature>
<dbReference type="GO" id="GO:0006511">
    <property type="term" value="P:ubiquitin-dependent protein catabolic process"/>
    <property type="evidence" value="ECO:0007669"/>
    <property type="project" value="InterPro"/>
</dbReference>
<evidence type="ECO:0000256" key="1">
    <source>
        <dbReference type="ARBA" id="ARBA00009993"/>
    </source>
</evidence>
<dbReference type="FunFam" id="3.30.710.10:FF:000026">
    <property type="entry name" value="E3 ubiquitin ligase complex SCF subunit"/>
    <property type="match status" value="1"/>
</dbReference>
<comment type="caution">
    <text evidence="5">The sequence shown here is derived from an EMBL/GenBank/DDBJ whole genome shotgun (WGS) entry which is preliminary data.</text>
</comment>
<dbReference type="InterPro" id="IPR016073">
    <property type="entry name" value="Skp1_comp_POZ"/>
</dbReference>
<dbReference type="SUPFAM" id="SSF81382">
    <property type="entry name" value="Skp1 dimerisation domain-like"/>
    <property type="match status" value="1"/>
</dbReference>
<evidence type="ECO:0000313" key="5">
    <source>
        <dbReference type="EMBL" id="GMR56412.1"/>
    </source>
</evidence>
<feature type="non-terminal residue" evidence="5">
    <location>
        <position position="166"/>
    </location>
</feature>
<dbReference type="InterPro" id="IPR001232">
    <property type="entry name" value="SKP1-like"/>
</dbReference>
<evidence type="ECO:0008006" key="7">
    <source>
        <dbReference type="Google" id="ProtNLM"/>
    </source>
</evidence>
<organism evidence="5 6">
    <name type="scientific">Pristionchus mayeri</name>
    <dbReference type="NCBI Taxonomy" id="1317129"/>
    <lineage>
        <taxon>Eukaryota</taxon>
        <taxon>Metazoa</taxon>
        <taxon>Ecdysozoa</taxon>
        <taxon>Nematoda</taxon>
        <taxon>Chromadorea</taxon>
        <taxon>Rhabditida</taxon>
        <taxon>Rhabditina</taxon>
        <taxon>Diplogasteromorpha</taxon>
        <taxon>Diplogasteroidea</taxon>
        <taxon>Neodiplogasteridae</taxon>
        <taxon>Pristionchus</taxon>
    </lineage>
</organism>
<dbReference type="InterPro" id="IPR036296">
    <property type="entry name" value="SKP1-like_dim_sf"/>
</dbReference>
<dbReference type="SUPFAM" id="SSF54695">
    <property type="entry name" value="POZ domain"/>
    <property type="match status" value="1"/>
</dbReference>
<gene>
    <name evidence="5" type="ORF">PMAYCL1PPCAC_26607</name>
</gene>
<sequence length="166" mass="18968">MAERMVILVSSDDKQFEVARDVIKQSNTVNTLITDLGMDDESSSVPIPLPKVSADILTLVINWCEQHKNDPAFKEEDIAEKSDFKVPDADQKMLTGLSQYTLFHVTLAASYLDIKMLLEYCCKTISDSLKGKKAEEIRKIFNIESDFTPEEEEQIRQENTWCENKD</sequence>
<reference evidence="6" key="1">
    <citation type="submission" date="2022-10" db="EMBL/GenBank/DDBJ databases">
        <title>Genome assembly of Pristionchus species.</title>
        <authorList>
            <person name="Yoshida K."/>
            <person name="Sommer R.J."/>
        </authorList>
    </citation>
    <scope>NUCLEOTIDE SEQUENCE [LARGE SCALE GENOMIC DNA]</scope>
    <source>
        <strain evidence="6">RS5460</strain>
    </source>
</reference>
<dbReference type="CDD" id="cd18322">
    <property type="entry name" value="BTB_POZ_SKP1"/>
    <property type="match status" value="1"/>
</dbReference>